<keyword evidence="1" id="KW-0413">Isomerase</keyword>
<gene>
    <name evidence="1" type="primary">TOP2_2</name>
    <name evidence="1" type="ORF">DSO57_1019942</name>
</gene>
<accession>A0ACC2S5Y5</accession>
<sequence>MSDSEASFVSDNAESGSDYMPEPKKIKTGSKAAPKKPAAKPKAPPKAKKASASKSKEASPEAMEVESDGGADSPAVEEGGEGQPKLAPIFNTIPKKSGGKKTIEQIYQKKSQLEHILLRPDTYIGSVEMNTQRLWIYNDETDSLQEKDIQIVPGLFKIFDEILVNAADNKIRDPTMTKIKVNIDPENNTISVYNNGRGIPVEIHKEEKVFVPELIFGHLLTSSNYDDSEKKVVGGRNGYGAKLCNIFSTEFIVETADKKTDKKYYQKFTNNMSVIGKPKVTSFTKGEEFTRITFKPDLSKFHMDRLDADIVGLLKRRVYDLCGTVKGVSVFLNDNKLKLSGFKDYIQMYLKSAPGPDDEDLTKKLVFDKIGDRWEIGFVPSGSGQLQQVSFVNSISTSKGGTHVNHVVDAMLKPIQEALEKKKIKNKTPPGVIKGNMWIFVNSLIDNPSFDSQTKEFMTLKPSSFGSRCELPDKFKASLVKSGIIAMLESFATAKDSRAMNKALDSSKSGRVSGIPKLDDANRAGTKDSHKCTLILTEGDSAKNLAMAGLTKVGRDYFGVFPLRGKPLNVRDAPAKQIAENKELVNISKILGLNSKQEYENASKLRYGHIMIMADQDHDGSHIKGLLINFFDHFYPSLLTVPDFMQEFITPIVKATPKSLKGSGVISFFTVPEYNEWCEKQNMLAKNYTIKYYKGLATSDRKEGIEYFSNLKRHNIKFEPIKPEERKLIDLAFNKKKADARKEWLREFKVGTFIDQNVEKITYSDFINKELIQFSMADNIRSIPCVIDGFKPGQRKIIYGCFKIPDKETKVAQLIGIISAKTAYHHGEISLSSTIIGLAQDFVGSNNVNLLAPIGQFGSRAQGGKDAGAARYINTRLKPITRILFNKDDAPLLEYQDDDGKKVEPKHFVPVVPTLLLNGCDGIGTGWSTNIPNFNPVEVVENLRRCMNKEPLVPMHPWYLGFRGDIEPAGPHRYKVRGRITKVDDTTLEISELPIGVWTGSYDEKMEDWRLNSDMIDDYQKHHTDLTVKYTVQVSEASMAKLEAGDIYASFKLVDSITTSNMVCFDESGRIKRYNSPEEILNDFFLVRLKFYIDRRQHMIEELKLQLNKLSNKARFILAVVDQDIILRNVPHAKIVEKLIEMKFDPIGPEKSTKKRNDSDDEEEKEEDSSNIVSTGNQFNYLLDMKLSSLTRENVAKIARERDAKHEELNVLMAKSHLDLWNTDLDAFLEEWDKVVKENDEARNQSLTEGSSSANKRGKKMASKPRAKKEDTKSGKALSRSNSSTKPKVELPSDETATAKPAKPIPRANSVTKPKPVKIDSDSDDLFSGSLSQRTGIKPPSVAKPKAAPKRKKIQLSESEEEFAEPIEVPTKTQPRPRREAVSKAKYVDTIELSSEEDAASEEEQASEFEVESE</sequence>
<keyword evidence="2" id="KW-1185">Reference proteome</keyword>
<comment type="caution">
    <text evidence="1">The sequence shown here is derived from an EMBL/GenBank/DDBJ whole genome shotgun (WGS) entry which is preliminary data.</text>
</comment>
<evidence type="ECO:0000313" key="1">
    <source>
        <dbReference type="EMBL" id="KAJ9057725.1"/>
    </source>
</evidence>
<dbReference type="Proteomes" id="UP001165960">
    <property type="component" value="Unassembled WGS sequence"/>
</dbReference>
<organism evidence="1 2">
    <name type="scientific">Entomophthora muscae</name>
    <dbReference type="NCBI Taxonomy" id="34485"/>
    <lineage>
        <taxon>Eukaryota</taxon>
        <taxon>Fungi</taxon>
        <taxon>Fungi incertae sedis</taxon>
        <taxon>Zoopagomycota</taxon>
        <taxon>Entomophthoromycotina</taxon>
        <taxon>Entomophthoromycetes</taxon>
        <taxon>Entomophthorales</taxon>
        <taxon>Entomophthoraceae</taxon>
        <taxon>Entomophthora</taxon>
    </lineage>
</organism>
<name>A0ACC2S5Y5_9FUNG</name>
<evidence type="ECO:0000313" key="2">
    <source>
        <dbReference type="Proteomes" id="UP001165960"/>
    </source>
</evidence>
<dbReference type="EC" id="5.6.2.2" evidence="1"/>
<reference evidence="1" key="1">
    <citation type="submission" date="2022-04" db="EMBL/GenBank/DDBJ databases">
        <title>Genome of the entomopathogenic fungus Entomophthora muscae.</title>
        <authorList>
            <person name="Elya C."/>
            <person name="Lovett B.R."/>
            <person name="Lee E."/>
            <person name="Macias A.M."/>
            <person name="Hajek A.E."/>
            <person name="De Bivort B.L."/>
            <person name="Kasson M.T."/>
            <person name="De Fine Licht H.H."/>
            <person name="Stajich J.E."/>
        </authorList>
    </citation>
    <scope>NUCLEOTIDE SEQUENCE</scope>
    <source>
        <strain evidence="1">Berkeley</strain>
    </source>
</reference>
<protein>
    <submittedName>
        <fullName evidence="1">DNA topoisomerase 2</fullName>
        <ecNumber evidence="1">5.6.2.2</ecNumber>
    </submittedName>
</protein>
<dbReference type="EMBL" id="QTSX02005771">
    <property type="protein sequence ID" value="KAJ9057725.1"/>
    <property type="molecule type" value="Genomic_DNA"/>
</dbReference>
<proteinExistence type="predicted"/>